<comment type="catalytic activity">
    <reaction evidence="1 10">
        <text>Transfers a segment of a (1-&gt;4)-alpha-D-glucan chain to a primary hydroxy group in a similar glucan chain.</text>
        <dbReference type="EC" id="2.4.1.18"/>
    </reaction>
</comment>
<dbReference type="NCBIfam" id="NF008967">
    <property type="entry name" value="PRK12313.1"/>
    <property type="match status" value="1"/>
</dbReference>
<evidence type="ECO:0000259" key="12">
    <source>
        <dbReference type="SMART" id="SM00642"/>
    </source>
</evidence>
<keyword evidence="8 10" id="KW-0320">Glycogen biosynthesis</keyword>
<comment type="similarity">
    <text evidence="4 10">Belongs to the glycosyl hydrolase 13 family. GlgB subfamily.</text>
</comment>
<feature type="domain" description="Glycosyl hydrolase family 13 catalytic" evidence="12">
    <location>
        <begin position="148"/>
        <end position="503"/>
    </location>
</feature>
<dbReference type="Gene3D" id="2.60.40.10">
    <property type="entry name" value="Immunoglobulins"/>
    <property type="match status" value="1"/>
</dbReference>
<dbReference type="OrthoDB" id="9800174at2"/>
<evidence type="ECO:0000256" key="10">
    <source>
        <dbReference type="HAMAP-Rule" id="MF_00685"/>
    </source>
</evidence>
<dbReference type="Pfam" id="PF02806">
    <property type="entry name" value="Alpha-amylase_C"/>
    <property type="match status" value="1"/>
</dbReference>
<dbReference type="InterPro" id="IPR006048">
    <property type="entry name" value="A-amylase/branching_C"/>
</dbReference>
<dbReference type="GO" id="GO:0003844">
    <property type="term" value="F:1,4-alpha-glucan branching enzyme activity"/>
    <property type="evidence" value="ECO:0007669"/>
    <property type="project" value="UniProtKB-UniRule"/>
</dbReference>
<dbReference type="GO" id="GO:0043169">
    <property type="term" value="F:cation binding"/>
    <property type="evidence" value="ECO:0007669"/>
    <property type="project" value="InterPro"/>
</dbReference>
<dbReference type="InterPro" id="IPR044143">
    <property type="entry name" value="GlgB_N_E_set_prok"/>
</dbReference>
<dbReference type="InterPro" id="IPR006047">
    <property type="entry name" value="GH13_cat_dom"/>
</dbReference>
<evidence type="ECO:0000256" key="1">
    <source>
        <dbReference type="ARBA" id="ARBA00000826"/>
    </source>
</evidence>
<evidence type="ECO:0000313" key="13">
    <source>
        <dbReference type="EMBL" id="CDL91980.1"/>
    </source>
</evidence>
<dbReference type="Gene3D" id="3.20.20.80">
    <property type="entry name" value="Glycosidases"/>
    <property type="match status" value="1"/>
</dbReference>
<dbReference type="NCBIfam" id="NF003811">
    <property type="entry name" value="PRK05402.1"/>
    <property type="match status" value="1"/>
</dbReference>
<comment type="function">
    <text evidence="2 10">Catalyzes the formation of the alpha-1,6-glucosidic linkages in glycogen by scission of a 1,4-alpha-linked oligosaccharide from growing alpha-1,4-glucan chains and the subsequent attachment of the oligosaccharide to the alpha-1,6 position.</text>
</comment>
<evidence type="ECO:0000313" key="14">
    <source>
        <dbReference type="Proteomes" id="UP000019482"/>
    </source>
</evidence>
<evidence type="ECO:0000256" key="5">
    <source>
        <dbReference type="ARBA" id="ARBA00022600"/>
    </source>
</evidence>
<dbReference type="Pfam" id="PF00128">
    <property type="entry name" value="Alpha-amylase"/>
    <property type="match status" value="1"/>
</dbReference>
<feature type="active site" description="Proton donor" evidence="10 11">
    <location>
        <position position="358"/>
    </location>
</feature>
<dbReference type="SMART" id="SM00642">
    <property type="entry name" value="Aamy"/>
    <property type="match status" value="1"/>
</dbReference>
<dbReference type="InterPro" id="IPR013780">
    <property type="entry name" value="Glyco_hydro_b"/>
</dbReference>
<dbReference type="Gene3D" id="2.60.40.1180">
    <property type="entry name" value="Golgi alpha-mannosidase II"/>
    <property type="match status" value="1"/>
</dbReference>
<dbReference type="HAMAP" id="MF_00685">
    <property type="entry name" value="GlgB"/>
    <property type="match status" value="1"/>
</dbReference>
<evidence type="ECO:0000256" key="6">
    <source>
        <dbReference type="ARBA" id="ARBA00022676"/>
    </source>
</evidence>
<keyword evidence="5 10" id="KW-0321">Glycogen metabolism</keyword>
<dbReference type="SUPFAM" id="SSF51011">
    <property type="entry name" value="Glycosyl hydrolase domain"/>
    <property type="match status" value="1"/>
</dbReference>
<dbReference type="Proteomes" id="UP000019482">
    <property type="component" value="Unassembled WGS sequence"/>
</dbReference>
<dbReference type="EC" id="2.4.1.18" evidence="10"/>
<keyword evidence="7 10" id="KW-0808">Transferase</keyword>
<dbReference type="AlphaFoldDB" id="W6N6X5"/>
<organism evidence="13 14">
    <name type="scientific">Clostridium tyrobutyricum DIVETGP</name>
    <dbReference type="NCBI Taxonomy" id="1408889"/>
    <lineage>
        <taxon>Bacteria</taxon>
        <taxon>Bacillati</taxon>
        <taxon>Bacillota</taxon>
        <taxon>Clostridia</taxon>
        <taxon>Eubacteriales</taxon>
        <taxon>Clostridiaceae</taxon>
        <taxon>Clostridium</taxon>
    </lineage>
</organism>
<dbReference type="PANTHER" id="PTHR43651:SF3">
    <property type="entry name" value="1,4-ALPHA-GLUCAN-BRANCHING ENZYME"/>
    <property type="match status" value="1"/>
</dbReference>
<dbReference type="GeneID" id="29420264"/>
<evidence type="ECO:0000256" key="8">
    <source>
        <dbReference type="ARBA" id="ARBA00023056"/>
    </source>
</evidence>
<dbReference type="InterPro" id="IPR004193">
    <property type="entry name" value="Glyco_hydro_13_N"/>
</dbReference>
<protein>
    <recommendedName>
        <fullName evidence="10">1,4-alpha-glucan branching enzyme GlgB</fullName>
        <ecNumber evidence="10">2.4.1.18</ecNumber>
    </recommendedName>
    <alternativeName>
        <fullName evidence="10">1,4-alpha-D-glucan:1,4-alpha-D-glucan 6-glucosyl-transferase</fullName>
    </alternativeName>
    <alternativeName>
        <fullName evidence="10">Alpha-(1-&gt;4)-glucan branching enzyme</fullName>
    </alternativeName>
    <alternativeName>
        <fullName evidence="10">Glycogen branching enzyme</fullName>
        <shortName evidence="10">BE</shortName>
    </alternativeName>
</protein>
<evidence type="ECO:0000256" key="9">
    <source>
        <dbReference type="ARBA" id="ARBA00023277"/>
    </source>
</evidence>
<comment type="subunit">
    <text evidence="10">Monomer.</text>
</comment>
<dbReference type="UniPathway" id="UPA00164"/>
<dbReference type="FunFam" id="2.60.40.1180:FF:000002">
    <property type="entry name" value="1,4-alpha-glucan branching enzyme GlgB"/>
    <property type="match status" value="1"/>
</dbReference>
<dbReference type="NCBIfam" id="TIGR01515">
    <property type="entry name" value="branching_enzym"/>
    <property type="match status" value="1"/>
</dbReference>
<evidence type="ECO:0000256" key="7">
    <source>
        <dbReference type="ARBA" id="ARBA00022679"/>
    </source>
</evidence>
<dbReference type="InterPro" id="IPR037439">
    <property type="entry name" value="Branching_enzy"/>
</dbReference>
<dbReference type="InterPro" id="IPR013783">
    <property type="entry name" value="Ig-like_fold"/>
</dbReference>
<dbReference type="Pfam" id="PF02922">
    <property type="entry name" value="CBM_48"/>
    <property type="match status" value="1"/>
</dbReference>
<feature type="active site" description="Nucleophile" evidence="10 11">
    <location>
        <position position="305"/>
    </location>
</feature>
<keyword evidence="9 10" id="KW-0119">Carbohydrate metabolism</keyword>
<evidence type="ECO:0000256" key="4">
    <source>
        <dbReference type="ARBA" id="ARBA00009000"/>
    </source>
</evidence>
<dbReference type="PANTHER" id="PTHR43651">
    <property type="entry name" value="1,4-ALPHA-GLUCAN-BRANCHING ENZYME"/>
    <property type="match status" value="1"/>
</dbReference>
<dbReference type="CDD" id="cd02855">
    <property type="entry name" value="E_set_GBE_prok_N"/>
    <property type="match status" value="1"/>
</dbReference>
<dbReference type="FunFam" id="3.20.20.80:FF:000003">
    <property type="entry name" value="1,4-alpha-glucan branching enzyme GlgB"/>
    <property type="match status" value="1"/>
</dbReference>
<dbReference type="GO" id="GO:0005829">
    <property type="term" value="C:cytosol"/>
    <property type="evidence" value="ECO:0007669"/>
    <property type="project" value="TreeGrafter"/>
</dbReference>
<evidence type="ECO:0000256" key="2">
    <source>
        <dbReference type="ARBA" id="ARBA00002953"/>
    </source>
</evidence>
<dbReference type="CDD" id="cd11322">
    <property type="entry name" value="AmyAc_Glg_BE"/>
    <property type="match status" value="1"/>
</dbReference>
<dbReference type="InterPro" id="IPR006407">
    <property type="entry name" value="GlgB"/>
</dbReference>
<accession>W6N6X5</accession>
<dbReference type="EMBL" id="CBXI010000037">
    <property type="protein sequence ID" value="CDL91980.1"/>
    <property type="molecule type" value="Genomic_DNA"/>
</dbReference>
<keyword evidence="6 10" id="KW-0328">Glycosyltransferase</keyword>
<dbReference type="GO" id="GO:0004553">
    <property type="term" value="F:hydrolase activity, hydrolyzing O-glycosyl compounds"/>
    <property type="evidence" value="ECO:0007669"/>
    <property type="project" value="InterPro"/>
</dbReference>
<reference evidence="13 14" key="1">
    <citation type="journal article" date="2015" name="Genome Announc.">
        <title>Draft Genome Sequence of Clostridium tyrobutyricum Strain DIVETGP, Isolated from Cow's Milk for Grana Padano Production.</title>
        <authorList>
            <person name="Soggiu A."/>
            <person name="Piras C."/>
            <person name="Gaiarsa S."/>
            <person name="Sassera D."/>
            <person name="Roncada P."/>
            <person name="Bendixen E."/>
            <person name="Brasca M."/>
            <person name="Bonizzi L."/>
        </authorList>
    </citation>
    <scope>NUCLEOTIDE SEQUENCE [LARGE SCALE GENOMIC DNA]</scope>
    <source>
        <strain evidence="13 14">DIVETGP</strain>
    </source>
</reference>
<evidence type="ECO:0000256" key="11">
    <source>
        <dbReference type="PIRSR" id="PIRSR000463-1"/>
    </source>
</evidence>
<name>W6N6X5_CLOTY</name>
<dbReference type="InterPro" id="IPR017853">
    <property type="entry name" value="GH"/>
</dbReference>
<dbReference type="GO" id="GO:0005978">
    <property type="term" value="P:glycogen biosynthetic process"/>
    <property type="evidence" value="ECO:0007669"/>
    <property type="project" value="UniProtKB-UniRule"/>
</dbReference>
<proteinExistence type="inferred from homology"/>
<dbReference type="RefSeq" id="WP_017751448.1">
    <property type="nucleotide sequence ID" value="NZ_CBXI010000037.1"/>
</dbReference>
<dbReference type="SUPFAM" id="SSF51445">
    <property type="entry name" value="(Trans)glycosidases"/>
    <property type="match status" value="1"/>
</dbReference>
<gene>
    <name evidence="10" type="primary">glgB</name>
    <name evidence="13" type="ORF">CTDIVETGP_2050</name>
</gene>
<evidence type="ECO:0000256" key="3">
    <source>
        <dbReference type="ARBA" id="ARBA00004964"/>
    </source>
</evidence>
<keyword evidence="14" id="KW-1185">Reference proteome</keyword>
<sequence>MIDKNVILFYKGNNYKSYSFMGAHFRREKGRSGTRFTVWAPNAKEVRVVGDFNNWKSDDRYRLNKIFGKDLWSRFIPGINKEYIYKYQIIDKYNKSILKCDPYARYSQKRPDNASKIVRQKIFRWEDAKWISRRKKTNVYKTPINIYEVHLGSWRKNKSGEFLNYKDISLQLSKYLKSMNYNYVEVMPIMEHPLDDSWGYQVTGYYSITSRYGSIEDFKYFVDTLHKEGIGVILDWVPGHFCKDEHGLYKFDGTSTYEYKDEKQSENKGWGAGNFDLGKPEVRSFLISNALYWLREFHIDGLRVDAVANTLYLDYDKGPGEWTANENGDNKNLQAVEFYRQLNAALFNEFPNLIMIAEESTAWPLITAPAYVGGLGFNFKWNMGWMNDVLKYINMSPEEKKYNHKLLTFSMMYNYSENFILPISHDEVVHGKGSLVNKMWGDYCNKFAGLRVFITYMYTHPGKKVIFMGSEFGQFSEWKNSEQLDWELIDRFPMHKATLNFFKNINKIYIHEKSLWEFDYDKRGFNWIDADNSNQSILIFMRKCSQKENVLIIICNFTSKSYSDYDIGVPYLGEYKEIFNTDREEFGGSGVINKDILYSKNKKYHNQKFCLSIKIPPMAAVIIKPKKIYFQIAQHNVI</sequence>
<comment type="pathway">
    <text evidence="3 10">Glycan biosynthesis; glycogen biosynthesis.</text>
</comment>
<comment type="caution">
    <text evidence="13">The sequence shown here is derived from an EMBL/GenBank/DDBJ whole genome shotgun (WGS) entry which is preliminary data.</text>
</comment>
<dbReference type="PIRSF" id="PIRSF000463">
    <property type="entry name" value="GlgB"/>
    <property type="match status" value="1"/>
</dbReference>